<evidence type="ECO:0000256" key="1">
    <source>
        <dbReference type="ARBA" id="ARBA00023014"/>
    </source>
</evidence>
<feature type="transmembrane region" description="Helical" evidence="2">
    <location>
        <begin position="20"/>
        <end position="38"/>
    </location>
</feature>
<sequence>MTAKHSAQAGGVTRRQAVKLAAAAGIVAAGGLALPPLFREPLRSEVFVAKAADYGADLAGILRRGLAELGVTPQELAGRRVLLKPNLVEPHAGAGHINTHPLVLRAAAEAFLALGAASVVVGEGAGHRRDAYLVLEESGLEDVLAQDKLRFFDLNNGPVTLVGNRGGVSKLGDLWLPQLLARVDLVVSVAKMKVHHWAGVTLSMKNLFGVMPGVVYGWPKNALHFAGIEESILDINATVRPGFAIVDGIVGMEGDGPIMGDPVAAGVLVLGRNPVAVDATCCRIMGIDPRRIDYLKRADGTLGTIAARAIAQRGEDPATVRRDFALLDFVPAQQGIRLGR</sequence>
<keyword evidence="1" id="KW-0411">Iron-sulfur</keyword>
<dbReference type="PROSITE" id="PS51318">
    <property type="entry name" value="TAT"/>
    <property type="match status" value="1"/>
</dbReference>
<gene>
    <name evidence="4" type="ORF">GTA51_10550</name>
</gene>
<dbReference type="Proteomes" id="UP000482487">
    <property type="component" value="Unassembled WGS sequence"/>
</dbReference>
<evidence type="ECO:0000313" key="5">
    <source>
        <dbReference type="Proteomes" id="UP000482487"/>
    </source>
</evidence>
<dbReference type="GO" id="GO:0051536">
    <property type="term" value="F:iron-sulfur cluster binding"/>
    <property type="evidence" value="ECO:0007669"/>
    <property type="project" value="UniProtKB-KW"/>
</dbReference>
<keyword evidence="1" id="KW-0408">Iron</keyword>
<organism evidence="4 5">
    <name type="scientific">Solidesulfovibrio aerotolerans</name>
    <dbReference type="NCBI Taxonomy" id="295255"/>
    <lineage>
        <taxon>Bacteria</taxon>
        <taxon>Pseudomonadati</taxon>
        <taxon>Thermodesulfobacteriota</taxon>
        <taxon>Desulfovibrionia</taxon>
        <taxon>Desulfovibrionales</taxon>
        <taxon>Desulfovibrionaceae</taxon>
        <taxon>Solidesulfovibrio</taxon>
    </lineage>
</organism>
<evidence type="ECO:0000256" key="2">
    <source>
        <dbReference type="SAM" id="Phobius"/>
    </source>
</evidence>
<comment type="caution">
    <text evidence="4">The sequence shown here is derived from an EMBL/GenBank/DDBJ whole genome shotgun (WGS) entry which is preliminary data.</text>
</comment>
<dbReference type="InterPro" id="IPR007160">
    <property type="entry name" value="DUF362"/>
</dbReference>
<keyword evidence="5" id="KW-1185">Reference proteome</keyword>
<dbReference type="EMBL" id="WVUD01000016">
    <property type="protein sequence ID" value="MYL83563.1"/>
    <property type="molecule type" value="Genomic_DNA"/>
</dbReference>
<name>A0A7C9IV80_9BACT</name>
<dbReference type="InterPro" id="IPR006311">
    <property type="entry name" value="TAT_signal"/>
</dbReference>
<reference evidence="4 5" key="1">
    <citation type="submission" date="2020-01" db="EMBL/GenBank/DDBJ databases">
        <title>Genome sequence of Desulfovibrio aerotolerans DSM 16695(T).</title>
        <authorList>
            <person name="Karnachuk O."/>
            <person name="Avakyan M."/>
            <person name="Mardanov A."/>
            <person name="Kadnikov V."/>
            <person name="Ravin N."/>
        </authorList>
    </citation>
    <scope>NUCLEOTIDE SEQUENCE [LARGE SCALE GENOMIC DNA]</scope>
    <source>
        <strain evidence="4 5">DSM 16695</strain>
    </source>
</reference>
<keyword evidence="1" id="KW-0479">Metal-binding</keyword>
<dbReference type="AlphaFoldDB" id="A0A7C9IV80"/>
<keyword evidence="2" id="KW-1133">Transmembrane helix</keyword>
<protein>
    <submittedName>
        <fullName evidence="4">DUF362 domain-containing protein</fullName>
    </submittedName>
</protein>
<keyword evidence="2" id="KW-0812">Transmembrane</keyword>
<keyword evidence="2" id="KW-0472">Membrane</keyword>
<dbReference type="OrthoDB" id="9807879at2"/>
<evidence type="ECO:0000259" key="3">
    <source>
        <dbReference type="Pfam" id="PF04015"/>
    </source>
</evidence>
<evidence type="ECO:0000313" key="4">
    <source>
        <dbReference type="EMBL" id="MYL83563.1"/>
    </source>
</evidence>
<accession>A0A7C9IV80</accession>
<dbReference type="Pfam" id="PF04015">
    <property type="entry name" value="DUF362"/>
    <property type="match status" value="1"/>
</dbReference>
<feature type="domain" description="DUF362" evidence="3">
    <location>
        <begin position="81"/>
        <end position="283"/>
    </location>
</feature>
<dbReference type="RefSeq" id="WP_160960925.1">
    <property type="nucleotide sequence ID" value="NZ_WVUD01000016.1"/>
</dbReference>
<proteinExistence type="predicted"/>